<sequence length="174" mass="19844">AAEQRAACAAALNQFRRALGLVPLAVSCRYDDYRALPARLRLQNAVLVQPLAPEQIDTFLKNGGPRLEGLRDTLRNDAALHELARAPLMLAVLALAYENDAVELPRGEQSILKRREQLFNRYVERMFARRARETRYTPAQAQGWLGWLAQQMNERSQSIFYLESLQPDWLPAQL</sequence>
<gene>
    <name evidence="1" type="ORF">SE17_43890</name>
</gene>
<dbReference type="Proteomes" id="UP000050509">
    <property type="component" value="Unassembled WGS sequence"/>
</dbReference>
<comment type="caution">
    <text evidence="1">The sequence shown here is derived from an EMBL/GenBank/DDBJ whole genome shotgun (WGS) entry which is preliminary data.</text>
</comment>
<feature type="non-terminal residue" evidence="1">
    <location>
        <position position="174"/>
    </location>
</feature>
<proteinExistence type="predicted"/>
<dbReference type="EMBL" id="LJCR01003680">
    <property type="protein sequence ID" value="KPV45914.1"/>
    <property type="molecule type" value="Genomic_DNA"/>
</dbReference>
<evidence type="ECO:0000313" key="2">
    <source>
        <dbReference type="Proteomes" id="UP000050509"/>
    </source>
</evidence>
<accession>A0A0P9F367</accession>
<dbReference type="AlphaFoldDB" id="A0A0P9F367"/>
<keyword evidence="2" id="KW-1185">Reference proteome</keyword>
<feature type="non-terminal residue" evidence="1">
    <location>
        <position position="1"/>
    </location>
</feature>
<organism evidence="1 2">
    <name type="scientific">Kouleothrix aurantiaca</name>
    <dbReference type="NCBI Taxonomy" id="186479"/>
    <lineage>
        <taxon>Bacteria</taxon>
        <taxon>Bacillati</taxon>
        <taxon>Chloroflexota</taxon>
        <taxon>Chloroflexia</taxon>
        <taxon>Chloroflexales</taxon>
        <taxon>Roseiflexineae</taxon>
        <taxon>Roseiflexaceae</taxon>
        <taxon>Kouleothrix</taxon>
    </lineage>
</organism>
<protein>
    <submittedName>
        <fullName evidence="1">Uncharacterized protein</fullName>
    </submittedName>
</protein>
<reference evidence="1 2" key="1">
    <citation type="submission" date="2015-09" db="EMBL/GenBank/DDBJ databases">
        <title>Draft genome sequence of Kouleothrix aurantiaca JCM 19913.</title>
        <authorList>
            <person name="Hemp J."/>
        </authorList>
    </citation>
    <scope>NUCLEOTIDE SEQUENCE [LARGE SCALE GENOMIC DNA]</scope>
    <source>
        <strain evidence="1 2">COM-B</strain>
    </source>
</reference>
<evidence type="ECO:0000313" key="1">
    <source>
        <dbReference type="EMBL" id="KPV45914.1"/>
    </source>
</evidence>
<name>A0A0P9F367_9CHLR</name>